<evidence type="ECO:0000256" key="2">
    <source>
        <dbReference type="ARBA" id="ARBA00004448"/>
    </source>
</evidence>
<evidence type="ECO:0000256" key="17">
    <source>
        <dbReference type="ARBA" id="ARBA00049551"/>
    </source>
</evidence>
<name>Q6JT32_9ARAC</name>
<evidence type="ECO:0000256" key="7">
    <source>
        <dbReference type="ARBA" id="ARBA00022660"/>
    </source>
</evidence>
<evidence type="ECO:0000256" key="6">
    <source>
        <dbReference type="ARBA" id="ARBA00022448"/>
    </source>
</evidence>
<sequence>MVHPNLILFMFFLFFSVMMAISSSSWFIIWASLEINTISFISLIYEKNNQFSSESSFKYFFVQAISSIILLFISQPMLNFNYNSILITLALLLKLGAAPFHLWFLTLMRLSNWFSCLILSTIQKIIPLSILFSIKSNLIQLFTIISSVMGGLGGFNQTNLKTLIAYSSVAHLGWMLSSLYSIFSIWFFYWSCYFIMSFTMIITMKSNLILSFSMMLSMKWSNQLLILFMFLSLGGLPPLFGFLPKWYLLNHLILFSPVITVILILTSIMNLYFYIRIFYNPIMMMIPTSKFKTNFLSLSLIMMLMSSLIIFTLPLIPILN</sequence>
<evidence type="ECO:0000256" key="8">
    <source>
        <dbReference type="ARBA" id="ARBA00022692"/>
    </source>
</evidence>
<dbReference type="CTD" id="4536"/>
<feature type="transmembrane region" description="Helical" evidence="18">
    <location>
        <begin position="57"/>
        <end position="78"/>
    </location>
</feature>
<dbReference type="InterPro" id="IPR050175">
    <property type="entry name" value="Complex_I_Subunit_2"/>
</dbReference>
<comment type="similarity">
    <text evidence="3 18">Belongs to the complex I subunit 2 family.</text>
</comment>
<keyword evidence="8 18" id="KW-0812">Transmembrane</keyword>
<dbReference type="GO" id="GO:0008137">
    <property type="term" value="F:NADH dehydrogenase (ubiquinone) activity"/>
    <property type="evidence" value="ECO:0007669"/>
    <property type="project" value="UniProtKB-EC"/>
</dbReference>
<protein>
    <recommendedName>
        <fullName evidence="5 18">NADH-ubiquinone oxidoreductase chain 2</fullName>
        <ecNumber evidence="4 18">7.1.1.2</ecNumber>
    </recommendedName>
</protein>
<comment type="function">
    <text evidence="1">Core subunit of the mitochondrial membrane respiratory chain NADH dehydrogenase (Complex I) that is believed to belong to the minimal assembly required for catalysis. Complex I functions in the transfer of electrons from NADH to the respiratory chain. The immediate electron acceptor for the enzyme is believed to be ubiquinone.</text>
</comment>
<evidence type="ECO:0000313" key="20">
    <source>
        <dbReference type="EMBL" id="AAP51146.1"/>
    </source>
</evidence>
<keyword evidence="7 18" id="KW-0679">Respiratory chain</keyword>
<dbReference type="GO" id="GO:0005743">
    <property type="term" value="C:mitochondrial inner membrane"/>
    <property type="evidence" value="ECO:0007669"/>
    <property type="project" value="UniProtKB-SubCell"/>
</dbReference>
<feature type="transmembrane region" description="Helical" evidence="18">
    <location>
        <begin position="84"/>
        <end position="105"/>
    </location>
</feature>
<evidence type="ECO:0000256" key="11">
    <source>
        <dbReference type="ARBA" id="ARBA00022982"/>
    </source>
</evidence>
<keyword evidence="12 18" id="KW-1133">Transmembrane helix</keyword>
<accession>Q6JT32</accession>
<dbReference type="PANTHER" id="PTHR46552:SF1">
    <property type="entry name" value="NADH-UBIQUINONE OXIDOREDUCTASE CHAIN 2"/>
    <property type="match status" value="1"/>
</dbReference>
<keyword evidence="13 18" id="KW-0520">NAD</keyword>
<dbReference type="Pfam" id="PF00361">
    <property type="entry name" value="Proton_antipo_M"/>
    <property type="match status" value="2"/>
</dbReference>
<keyword evidence="10 18" id="KW-1278">Translocase</keyword>
<keyword evidence="9 18" id="KW-0999">Mitochondrion inner membrane</keyword>
<dbReference type="EMBL" id="AY309258">
    <property type="protein sequence ID" value="AAP51146.1"/>
    <property type="molecule type" value="Genomic_DNA"/>
</dbReference>
<dbReference type="PANTHER" id="PTHR46552">
    <property type="entry name" value="NADH-UBIQUINONE OXIDOREDUCTASE CHAIN 2"/>
    <property type="match status" value="1"/>
</dbReference>
<dbReference type="EC" id="7.1.1.2" evidence="4 18"/>
<feature type="transmembrane region" description="Helical" evidence="18">
    <location>
        <begin position="253"/>
        <end position="275"/>
    </location>
</feature>
<evidence type="ECO:0000256" key="16">
    <source>
        <dbReference type="ARBA" id="ARBA00023136"/>
    </source>
</evidence>
<comment type="subcellular location">
    <subcellularLocation>
        <location evidence="2 18">Mitochondrion inner membrane</location>
        <topology evidence="2 18">Multi-pass membrane protein</topology>
    </subcellularLocation>
</comment>
<evidence type="ECO:0000259" key="19">
    <source>
        <dbReference type="Pfam" id="PF00361"/>
    </source>
</evidence>
<evidence type="ECO:0000256" key="13">
    <source>
        <dbReference type="ARBA" id="ARBA00023027"/>
    </source>
</evidence>
<feature type="transmembrane region" description="Helical" evidence="18">
    <location>
        <begin position="163"/>
        <end position="187"/>
    </location>
</feature>
<keyword evidence="14 18" id="KW-0830">Ubiquinone</keyword>
<evidence type="ECO:0000256" key="18">
    <source>
        <dbReference type="RuleBase" id="RU003403"/>
    </source>
</evidence>
<evidence type="ECO:0000256" key="10">
    <source>
        <dbReference type="ARBA" id="ARBA00022967"/>
    </source>
</evidence>
<evidence type="ECO:0000256" key="9">
    <source>
        <dbReference type="ARBA" id="ARBA00022792"/>
    </source>
</evidence>
<feature type="transmembrane region" description="Helical" evidence="18">
    <location>
        <begin position="138"/>
        <end position="156"/>
    </location>
</feature>
<geneLocation type="mitochondrion" evidence="20"/>
<feature type="domain" description="NADH:quinone oxidoreductase/Mrp antiporter transmembrane" evidence="19">
    <location>
        <begin position="79"/>
        <end position="267"/>
    </location>
</feature>
<keyword evidence="16 18" id="KW-0472">Membrane</keyword>
<feature type="transmembrane region" description="Helical" evidence="18">
    <location>
        <begin position="193"/>
        <end position="212"/>
    </location>
</feature>
<evidence type="ECO:0000256" key="4">
    <source>
        <dbReference type="ARBA" id="ARBA00012944"/>
    </source>
</evidence>
<dbReference type="InterPro" id="IPR001750">
    <property type="entry name" value="ND/Mrp_TM"/>
</dbReference>
<evidence type="ECO:0000256" key="1">
    <source>
        <dbReference type="ARBA" id="ARBA00003257"/>
    </source>
</evidence>
<gene>
    <name evidence="20" type="primary">ND2</name>
</gene>
<keyword evidence="6" id="KW-0813">Transport</keyword>
<dbReference type="AlphaFoldDB" id="Q6JT32"/>
<feature type="transmembrane region" description="Helical" evidence="18">
    <location>
        <begin position="5"/>
        <end position="21"/>
    </location>
</feature>
<dbReference type="PRINTS" id="PR01436">
    <property type="entry name" value="NADHDHGNASE2"/>
</dbReference>
<feature type="domain" description="NADH:quinone oxidoreductase/Mrp antiporter transmembrane" evidence="19">
    <location>
        <begin position="23"/>
        <end position="77"/>
    </location>
</feature>
<dbReference type="GeneID" id="2847100"/>
<keyword evidence="11 18" id="KW-0249">Electron transport</keyword>
<comment type="catalytic activity">
    <reaction evidence="17 18">
        <text>a ubiquinone + NADH + 5 H(+)(in) = a ubiquinol + NAD(+) + 4 H(+)(out)</text>
        <dbReference type="Rhea" id="RHEA:29091"/>
        <dbReference type="Rhea" id="RHEA-COMP:9565"/>
        <dbReference type="Rhea" id="RHEA-COMP:9566"/>
        <dbReference type="ChEBI" id="CHEBI:15378"/>
        <dbReference type="ChEBI" id="CHEBI:16389"/>
        <dbReference type="ChEBI" id="CHEBI:17976"/>
        <dbReference type="ChEBI" id="CHEBI:57540"/>
        <dbReference type="ChEBI" id="CHEBI:57945"/>
        <dbReference type="EC" id="7.1.1.2"/>
    </reaction>
</comment>
<comment type="function">
    <text evidence="18">Core subunit of the mitochondrial membrane respiratory chain NADH dehydrogenase (Complex I) which catalyzes electron transfer from NADH through the respiratory chain, using ubiquinone as an electron acceptor. Essential for the catalytic activity and assembly of complex I.</text>
</comment>
<proteinExistence type="inferred from homology"/>
<evidence type="ECO:0000256" key="3">
    <source>
        <dbReference type="ARBA" id="ARBA00007012"/>
    </source>
</evidence>
<keyword evidence="15 18" id="KW-0496">Mitochondrion</keyword>
<evidence type="ECO:0000256" key="15">
    <source>
        <dbReference type="ARBA" id="ARBA00023128"/>
    </source>
</evidence>
<feature type="transmembrane region" description="Helical" evidence="18">
    <location>
        <begin position="295"/>
        <end position="319"/>
    </location>
</feature>
<dbReference type="GO" id="GO:0006120">
    <property type="term" value="P:mitochondrial electron transport, NADH to ubiquinone"/>
    <property type="evidence" value="ECO:0007669"/>
    <property type="project" value="InterPro"/>
</dbReference>
<organism evidence="20">
    <name type="scientific">Songthela hangzhouensis</name>
    <dbReference type="NCBI Taxonomy" id="1649374"/>
    <lineage>
        <taxon>Eukaryota</taxon>
        <taxon>Metazoa</taxon>
        <taxon>Ecdysozoa</taxon>
        <taxon>Arthropoda</taxon>
        <taxon>Chelicerata</taxon>
        <taxon>Arachnida</taxon>
        <taxon>Araneae</taxon>
        <taxon>Mesothelae</taxon>
        <taxon>Liphistiidae</taxon>
        <taxon>Songthela</taxon>
    </lineage>
</organism>
<evidence type="ECO:0000256" key="12">
    <source>
        <dbReference type="ARBA" id="ARBA00022989"/>
    </source>
</evidence>
<evidence type="ECO:0000256" key="14">
    <source>
        <dbReference type="ARBA" id="ARBA00023075"/>
    </source>
</evidence>
<reference evidence="20" key="1">
    <citation type="journal article" date="2005" name="J. Mol. Evol.">
        <title>The mitochondrial sequences of Heptathela hangzhouensis and Ornithoctonus huwena reveal unique gene arrangements and atypical tRNAs.</title>
        <authorList>
            <person name="Qiu Y."/>
            <person name="Song D."/>
            <person name="Zhou K."/>
            <person name="Sun H."/>
        </authorList>
    </citation>
    <scope>NUCLEOTIDE SEQUENCE</scope>
</reference>
<evidence type="ECO:0000256" key="5">
    <source>
        <dbReference type="ARBA" id="ARBA00021008"/>
    </source>
</evidence>
<dbReference type="InterPro" id="IPR003917">
    <property type="entry name" value="NADH_UbQ_OxRdtase_chain2"/>
</dbReference>
<feature type="transmembrane region" description="Helical" evidence="18">
    <location>
        <begin position="224"/>
        <end position="247"/>
    </location>
</feature>
<dbReference type="RefSeq" id="YP_025736.1">
    <property type="nucleotide sequence ID" value="NC_005924.1"/>
</dbReference>